<name>A0A419W8X9_9BACT</name>
<feature type="domain" description="ABM" evidence="1">
    <location>
        <begin position="17"/>
        <end position="73"/>
    </location>
</feature>
<keyword evidence="2" id="KW-0560">Oxidoreductase</keyword>
<gene>
    <name evidence="2" type="ORF">BC643_2284</name>
</gene>
<dbReference type="RefSeq" id="WP_120273176.1">
    <property type="nucleotide sequence ID" value="NZ_RAPN01000001.1"/>
</dbReference>
<accession>A0A419W8X9</accession>
<keyword evidence="3" id="KW-1185">Reference proteome</keyword>
<dbReference type="InterPro" id="IPR011008">
    <property type="entry name" value="Dimeric_a/b-barrel"/>
</dbReference>
<evidence type="ECO:0000259" key="1">
    <source>
        <dbReference type="Pfam" id="PF03992"/>
    </source>
</evidence>
<dbReference type="SUPFAM" id="SSF54909">
    <property type="entry name" value="Dimeric alpha+beta barrel"/>
    <property type="match status" value="1"/>
</dbReference>
<evidence type="ECO:0000313" key="2">
    <source>
        <dbReference type="EMBL" id="RKD91915.1"/>
    </source>
</evidence>
<sequence>MITTFVKHAVKDFDSWKAVYDKFMPMAKEKGVRHEHVFRDPNAPDQVIVTHEFKSIEEANDFFSSEELKNAMKNAGVAGTPEIWFGEDLRKNVH</sequence>
<reference evidence="2 3" key="1">
    <citation type="submission" date="2018-09" db="EMBL/GenBank/DDBJ databases">
        <title>Genomic Encyclopedia of Archaeal and Bacterial Type Strains, Phase II (KMG-II): from individual species to whole genera.</title>
        <authorList>
            <person name="Goeker M."/>
        </authorList>
    </citation>
    <scope>NUCLEOTIDE SEQUENCE [LARGE SCALE GENOMIC DNA]</scope>
    <source>
        <strain evidence="2 3">DSM 27148</strain>
    </source>
</reference>
<comment type="caution">
    <text evidence="2">The sequence shown here is derived from an EMBL/GenBank/DDBJ whole genome shotgun (WGS) entry which is preliminary data.</text>
</comment>
<dbReference type="Pfam" id="PF03992">
    <property type="entry name" value="ABM"/>
    <property type="match status" value="1"/>
</dbReference>
<organism evidence="2 3">
    <name type="scientific">Mangrovibacterium diazotrophicum</name>
    <dbReference type="NCBI Taxonomy" id="1261403"/>
    <lineage>
        <taxon>Bacteria</taxon>
        <taxon>Pseudomonadati</taxon>
        <taxon>Bacteroidota</taxon>
        <taxon>Bacteroidia</taxon>
        <taxon>Marinilabiliales</taxon>
        <taxon>Prolixibacteraceae</taxon>
        <taxon>Mangrovibacterium</taxon>
    </lineage>
</organism>
<dbReference type="AlphaFoldDB" id="A0A419W8X9"/>
<keyword evidence="2" id="KW-0503">Monooxygenase</keyword>
<evidence type="ECO:0000313" key="3">
    <source>
        <dbReference type="Proteomes" id="UP000283387"/>
    </source>
</evidence>
<protein>
    <submittedName>
        <fullName evidence="2">Antibiotic biosynthesis monooxygenase</fullName>
    </submittedName>
</protein>
<dbReference type="OrthoDB" id="1122011at2"/>
<dbReference type="Proteomes" id="UP000283387">
    <property type="component" value="Unassembled WGS sequence"/>
</dbReference>
<dbReference type="EMBL" id="RAPN01000001">
    <property type="protein sequence ID" value="RKD91915.1"/>
    <property type="molecule type" value="Genomic_DNA"/>
</dbReference>
<dbReference type="GO" id="GO:0004497">
    <property type="term" value="F:monooxygenase activity"/>
    <property type="evidence" value="ECO:0007669"/>
    <property type="project" value="UniProtKB-KW"/>
</dbReference>
<proteinExistence type="predicted"/>
<dbReference type="InterPro" id="IPR007138">
    <property type="entry name" value="ABM_dom"/>
</dbReference>